<dbReference type="InterPro" id="IPR000157">
    <property type="entry name" value="TIR_dom"/>
</dbReference>
<dbReference type="PANTHER" id="PTHR11017:SF559">
    <property type="entry name" value="DISEASE RESISTANCE PROTEIN CHL1"/>
    <property type="match status" value="1"/>
</dbReference>
<evidence type="ECO:0000259" key="3">
    <source>
        <dbReference type="PROSITE" id="PS50104"/>
    </source>
</evidence>
<name>A0A8T1NSC0_CARIL</name>
<dbReference type="FunFam" id="3.40.50.10140:FF:000007">
    <property type="entry name" value="Disease resistance protein (TIR-NBS-LRR class)"/>
    <property type="match status" value="1"/>
</dbReference>
<dbReference type="InterPro" id="IPR002182">
    <property type="entry name" value="NB-ARC"/>
</dbReference>
<dbReference type="PROSITE" id="PS50104">
    <property type="entry name" value="TIR"/>
    <property type="match status" value="1"/>
</dbReference>
<dbReference type="Pfam" id="PF00931">
    <property type="entry name" value="NB-ARC"/>
    <property type="match status" value="1"/>
</dbReference>
<dbReference type="GO" id="GO:0043531">
    <property type="term" value="F:ADP binding"/>
    <property type="evidence" value="ECO:0007669"/>
    <property type="project" value="InterPro"/>
</dbReference>
<evidence type="ECO:0000256" key="1">
    <source>
        <dbReference type="ARBA" id="ARBA00022737"/>
    </source>
</evidence>
<comment type="caution">
    <text evidence="4">The sequence shown here is derived from an EMBL/GenBank/DDBJ whole genome shotgun (WGS) entry which is preliminary data.</text>
</comment>
<evidence type="ECO:0000313" key="5">
    <source>
        <dbReference type="Proteomes" id="UP000811609"/>
    </source>
</evidence>
<dbReference type="InterPro" id="IPR058192">
    <property type="entry name" value="WHD_ROQ1-like"/>
</dbReference>
<dbReference type="Proteomes" id="UP000811609">
    <property type="component" value="Chromosome 13"/>
</dbReference>
<dbReference type="AlphaFoldDB" id="A0A8T1NSC0"/>
<keyword evidence="1" id="KW-0677">Repeat</keyword>
<keyword evidence="2" id="KW-0520">NAD</keyword>
<dbReference type="Pfam" id="PF01582">
    <property type="entry name" value="TIR"/>
    <property type="match status" value="1"/>
</dbReference>
<evidence type="ECO:0000313" key="4">
    <source>
        <dbReference type="EMBL" id="KAG6631803.1"/>
    </source>
</evidence>
<dbReference type="EMBL" id="CM031821">
    <property type="protein sequence ID" value="KAG6631803.1"/>
    <property type="molecule type" value="Genomic_DNA"/>
</dbReference>
<sequence>MATQRASTSTSKDIQNRERALLSCSEKDENIRNSSSSSSTTPRWKHDVFLSFCGKDTRKSFTDHLYVGLKRKGILVFKDGETLKRGEFISKELLKAIRESIYTIIIISQNYASSKWCLMELAAIVEWAEKTELTILPIFYHVNPTDVRNLTGSFEKAFTAHENNPKVGIKKIQKWKNAFREVGNIAGWDLHDRYESALIQEISGNISRKLNCRISRYDYKKHVAMNSRVEEMLNLLDMESNDVRFIGIHGMGGVGKTTLAEIIYDRISCQFEGSSFISCIREESRARGLASLQKQLLSMIMQEEIYIWDHHQGIKVIRSSLHNKKAFIVLDDVDSEKQLMALSGSHDWFGPGSRVIITCRDSHLLKTHEVNDIYKVEQLETTEALQLFSLSAFKHTHPRENYKDISMDFVNYAQGLPLALKFLGSFLFGRTIDAWKSARDQLEAIPNKEIMNILQISFEGLEDLQKELFLDMACLFRGHWLDNKFLQTLESFGYYPGVNIDILIDKSLVRFSNGMLFMHDLLQKMGQEIVRRECLVEPGRRSRLCHHKDVFHVLKNNTGTDAIEGIVLDFCPETKDRFNTKAFSKMRKLRFLKIHHSPTIEWRGDPLEFMPTYELRFLDWFGYPWKSLPSSFQPKTLTVLSMPCSHIKQLWKGLMVLDNLKYFDLSYSRNLIETPDLTGAPNLEKIFLSGCRSLCKVHASIGFLKRLKVLNLDHCECLRRLPNKFCLESLEVLSLTECSRLEKFPDFLGDMTCLESLVFSEPTKTDLPSSFMSFCGLRYLHLQACQNISVFPSFICSLSYLESLRLDGWSRLEKFPDLSRLECLTHLTALGTAITQIPSVNLIPKSIRSFQLEGRKWMPHKSRDLPIFMNDYSLSKQSSDPTYNITSLVDQYQMDGMYKFDAEYIDVDSEGENKLHLAGGGIQNSFNANAMIYGWSLGSGIPKWVHNKSNGSSLKIDLDGNMKGMGCAIYVVCDYQQFHSLGGSSISSLFKDSFFYPSHIKFTFCFETDTGYVEHFYYSLAIPSLDISFIKPIGLWSYIPALRFLESSRSNKLDQLGFIKIFITANMDSFRSRTPIEVKECGVHLVCPDDANSKFYNSIIPLGLGSSNLNFYRRFYFTLYQKPPDFSDELEVFIKSQID</sequence>
<dbReference type="SMART" id="SM00255">
    <property type="entry name" value="TIR"/>
    <property type="match status" value="1"/>
</dbReference>
<evidence type="ECO:0000256" key="2">
    <source>
        <dbReference type="ARBA" id="ARBA00023027"/>
    </source>
</evidence>
<dbReference type="InterPro" id="IPR044974">
    <property type="entry name" value="Disease_R_plants"/>
</dbReference>
<dbReference type="PANTHER" id="PTHR11017">
    <property type="entry name" value="LEUCINE-RICH REPEAT-CONTAINING PROTEIN"/>
    <property type="match status" value="1"/>
</dbReference>
<protein>
    <recommendedName>
        <fullName evidence="3">TIR domain-containing protein</fullName>
    </recommendedName>
</protein>
<dbReference type="GO" id="GO:0006952">
    <property type="term" value="P:defense response"/>
    <property type="evidence" value="ECO:0007669"/>
    <property type="project" value="InterPro"/>
</dbReference>
<gene>
    <name evidence="4" type="ORF">CIPAW_13G115200</name>
</gene>
<organism evidence="4 5">
    <name type="scientific">Carya illinoinensis</name>
    <name type="common">Pecan</name>
    <dbReference type="NCBI Taxonomy" id="32201"/>
    <lineage>
        <taxon>Eukaryota</taxon>
        <taxon>Viridiplantae</taxon>
        <taxon>Streptophyta</taxon>
        <taxon>Embryophyta</taxon>
        <taxon>Tracheophyta</taxon>
        <taxon>Spermatophyta</taxon>
        <taxon>Magnoliopsida</taxon>
        <taxon>eudicotyledons</taxon>
        <taxon>Gunneridae</taxon>
        <taxon>Pentapetalae</taxon>
        <taxon>rosids</taxon>
        <taxon>fabids</taxon>
        <taxon>Fagales</taxon>
        <taxon>Juglandaceae</taxon>
        <taxon>Carya</taxon>
    </lineage>
</organism>
<keyword evidence="5" id="KW-1185">Reference proteome</keyword>
<dbReference type="Pfam" id="PF23282">
    <property type="entry name" value="WHD_ROQ1"/>
    <property type="match status" value="1"/>
</dbReference>
<reference evidence="4" key="1">
    <citation type="submission" date="2020-12" db="EMBL/GenBank/DDBJ databases">
        <title>WGS assembly of Carya illinoinensis cv. Pawnee.</title>
        <authorList>
            <person name="Platts A."/>
            <person name="Shu S."/>
            <person name="Wright S."/>
            <person name="Barry K."/>
            <person name="Edger P."/>
            <person name="Pires J.C."/>
            <person name="Schmutz J."/>
        </authorList>
    </citation>
    <scope>NUCLEOTIDE SEQUENCE</scope>
    <source>
        <tissue evidence="4">Leaf</tissue>
    </source>
</reference>
<dbReference type="GO" id="GO:0007165">
    <property type="term" value="P:signal transduction"/>
    <property type="evidence" value="ECO:0007669"/>
    <property type="project" value="InterPro"/>
</dbReference>
<proteinExistence type="predicted"/>
<accession>A0A8T1NSC0</accession>
<feature type="domain" description="TIR" evidence="3">
    <location>
        <begin position="44"/>
        <end position="210"/>
    </location>
</feature>